<evidence type="ECO:0008006" key="9">
    <source>
        <dbReference type="Google" id="ProtNLM"/>
    </source>
</evidence>
<dbReference type="AlphaFoldDB" id="A0A182PE02"/>
<accession>A0A182PE02</accession>
<dbReference type="Pfam" id="PF14881">
    <property type="entry name" value="Tubulin_3"/>
    <property type="match status" value="1"/>
</dbReference>
<organism evidence="7 8">
    <name type="scientific">Anopheles epiroticus</name>
    <dbReference type="NCBI Taxonomy" id="199890"/>
    <lineage>
        <taxon>Eukaryota</taxon>
        <taxon>Metazoa</taxon>
        <taxon>Ecdysozoa</taxon>
        <taxon>Arthropoda</taxon>
        <taxon>Hexapoda</taxon>
        <taxon>Insecta</taxon>
        <taxon>Pterygota</taxon>
        <taxon>Neoptera</taxon>
        <taxon>Endopterygota</taxon>
        <taxon>Diptera</taxon>
        <taxon>Nematocera</taxon>
        <taxon>Culicoidea</taxon>
        <taxon>Culicidae</taxon>
        <taxon>Anophelinae</taxon>
        <taxon>Anopheles</taxon>
    </lineage>
</organism>
<dbReference type="VEuPathDB" id="VectorBase:AEPI005157"/>
<dbReference type="PANTHER" id="PTHR13391:SF0">
    <property type="entry name" value="PROTEIN MISATO HOMOLOG 1"/>
    <property type="match status" value="1"/>
</dbReference>
<feature type="domain" description="DML1/Misato tubulin" evidence="6">
    <location>
        <begin position="171"/>
        <end position="362"/>
    </location>
</feature>
<reference evidence="7" key="2">
    <citation type="submission" date="2020-05" db="UniProtKB">
        <authorList>
            <consortium name="EnsemblMetazoa"/>
        </authorList>
    </citation>
    <scope>IDENTIFICATION</scope>
    <source>
        <strain evidence="7">Epiroticus2</strain>
    </source>
</reference>
<proteinExistence type="inferred from homology"/>
<feature type="domain" description="Misato Segment II tubulin-like" evidence="5">
    <location>
        <begin position="45"/>
        <end position="152"/>
    </location>
</feature>
<dbReference type="Proteomes" id="UP000075885">
    <property type="component" value="Unassembled WGS sequence"/>
</dbReference>
<dbReference type="InterPro" id="IPR029209">
    <property type="entry name" value="DML1/Misato_tubulin"/>
</dbReference>
<protein>
    <recommendedName>
        <fullName evidence="9">Misato Segment II tubulin-like domain-containing protein</fullName>
    </recommendedName>
</protein>
<dbReference type="CDD" id="cd06060">
    <property type="entry name" value="misato"/>
    <property type="match status" value="1"/>
</dbReference>
<dbReference type="STRING" id="199890.A0A182PE02"/>
<feature type="domain" description="Misato Segment II tubulin-like" evidence="5">
    <location>
        <begin position="3"/>
        <end position="27"/>
    </location>
</feature>
<dbReference type="InterPro" id="IPR049942">
    <property type="entry name" value="DML1/Misato"/>
</dbReference>
<feature type="region of interest" description="Disordered" evidence="4">
    <location>
        <begin position="144"/>
        <end position="168"/>
    </location>
</feature>
<evidence type="ECO:0000256" key="2">
    <source>
        <dbReference type="ARBA" id="ARBA00008507"/>
    </source>
</evidence>
<comment type="subcellular location">
    <subcellularLocation>
        <location evidence="1">Mitochondrion</location>
    </subcellularLocation>
</comment>
<evidence type="ECO:0000256" key="3">
    <source>
        <dbReference type="ARBA" id="ARBA00023128"/>
    </source>
</evidence>
<dbReference type="PANTHER" id="PTHR13391">
    <property type="entry name" value="MITOCHONDRIAL DISTRIBUTION REGULATOR MISATO"/>
    <property type="match status" value="1"/>
</dbReference>
<sequence length="597" mass="67807">MAREILTFQLGNYSNYIGTHWWNIQVRLQKHIKISHVAQHQHVRPHYFQESSFNYEPNAEPSEIDHSVLYREGQTRQRQVTFTPRLLMLDLNGTLKHVPRTGDLYEQPIDPEQIPADDPTEVVADIGWETGKVEVIKKEKPAERHPYQKDLLEAGTSSNSGEDEEKDYNFSQTVQDWIDYSYTRYHPRSINVIERYTHSREESQLDTITNGMELWKDFDFQDDFTDRVRQYIEECDGCQGFQTLFDCGDGFSGVAVKLLEHLQDEYGKATLTFPVFAPKALAFKNADEPMSDSIRVINTALAFAQLPEQCSLFVPLSTMARCWRNVSEPRALPNLVYDPANFYQTSAILASFLETVTLRYRLKGSASAGSGAYISGMCGELSAYGRKMAAAGLALPFPLDAKQDLIDCLDQLENGQSLTVQLSPNVNVRKRAIIQSVCARGLPQNRLKRPPTAKSAQRQQIMPAYRCSNVSEMLQFFYSCTLEVSMSHVSSINSPIPIRQPFPVELFDKRIGFDGFLTDDPLAQAAMPYVQSCPSLAAIQSSADLGDGLDALHREVSRIRLGKIPRFAECGLEEVDYKEHIEQLLEFKENYDENYEL</sequence>
<reference evidence="8" key="1">
    <citation type="submission" date="2013-03" db="EMBL/GenBank/DDBJ databases">
        <title>The Genome Sequence of Anopheles epiroticus epiroticus2.</title>
        <authorList>
            <consortium name="The Broad Institute Genomics Platform"/>
            <person name="Neafsey D.E."/>
            <person name="Howell P."/>
            <person name="Walker B."/>
            <person name="Young S.K."/>
            <person name="Zeng Q."/>
            <person name="Gargeya S."/>
            <person name="Fitzgerald M."/>
            <person name="Haas B."/>
            <person name="Abouelleil A."/>
            <person name="Allen A.W."/>
            <person name="Alvarado L."/>
            <person name="Arachchi H.M."/>
            <person name="Berlin A.M."/>
            <person name="Chapman S.B."/>
            <person name="Gainer-Dewar J."/>
            <person name="Goldberg J."/>
            <person name="Griggs A."/>
            <person name="Gujja S."/>
            <person name="Hansen M."/>
            <person name="Howarth C."/>
            <person name="Imamovic A."/>
            <person name="Ireland A."/>
            <person name="Larimer J."/>
            <person name="McCowan C."/>
            <person name="Murphy C."/>
            <person name="Pearson M."/>
            <person name="Poon T.W."/>
            <person name="Priest M."/>
            <person name="Roberts A."/>
            <person name="Saif S."/>
            <person name="Shea T."/>
            <person name="Sisk P."/>
            <person name="Sykes S."/>
            <person name="Wortman J."/>
            <person name="Nusbaum C."/>
            <person name="Birren B."/>
        </authorList>
    </citation>
    <scope>NUCLEOTIDE SEQUENCE [LARGE SCALE GENOMIC DNA]</scope>
    <source>
        <strain evidence="8">Epiroticus2</strain>
    </source>
</reference>
<dbReference type="GO" id="GO:0005739">
    <property type="term" value="C:mitochondrion"/>
    <property type="evidence" value="ECO:0007669"/>
    <property type="project" value="UniProtKB-SubCell"/>
</dbReference>
<evidence type="ECO:0000259" key="5">
    <source>
        <dbReference type="Pfam" id="PF10644"/>
    </source>
</evidence>
<dbReference type="EnsemblMetazoa" id="AEPI005157-RA">
    <property type="protein sequence ID" value="AEPI005157-PA"/>
    <property type="gene ID" value="AEPI005157"/>
</dbReference>
<keyword evidence="8" id="KW-1185">Reference proteome</keyword>
<evidence type="ECO:0000259" key="6">
    <source>
        <dbReference type="Pfam" id="PF14881"/>
    </source>
</evidence>
<dbReference type="Pfam" id="PF10644">
    <property type="entry name" value="Misat_Tub_SegII"/>
    <property type="match status" value="2"/>
</dbReference>
<keyword evidence="3" id="KW-0496">Mitochondrion</keyword>
<dbReference type="SUPFAM" id="SSF52490">
    <property type="entry name" value="Tubulin nucleotide-binding domain-like"/>
    <property type="match status" value="1"/>
</dbReference>
<comment type="similarity">
    <text evidence="2">Belongs to the misato family.</text>
</comment>
<name>A0A182PE02_9DIPT</name>
<dbReference type="Gene3D" id="3.40.50.1440">
    <property type="entry name" value="Tubulin/FtsZ, GTPase domain"/>
    <property type="match status" value="1"/>
</dbReference>
<evidence type="ECO:0000313" key="8">
    <source>
        <dbReference type="Proteomes" id="UP000075885"/>
    </source>
</evidence>
<dbReference type="GO" id="GO:0007005">
    <property type="term" value="P:mitochondrion organization"/>
    <property type="evidence" value="ECO:0007669"/>
    <property type="project" value="InterPro"/>
</dbReference>
<evidence type="ECO:0000313" key="7">
    <source>
        <dbReference type="EnsemblMetazoa" id="AEPI005157-PA"/>
    </source>
</evidence>
<evidence type="ECO:0000256" key="4">
    <source>
        <dbReference type="SAM" id="MobiDB-lite"/>
    </source>
</evidence>
<evidence type="ECO:0000256" key="1">
    <source>
        <dbReference type="ARBA" id="ARBA00004173"/>
    </source>
</evidence>
<dbReference type="InterPro" id="IPR019605">
    <property type="entry name" value="Misato_II_tubulin-like"/>
</dbReference>
<dbReference type="InterPro" id="IPR036525">
    <property type="entry name" value="Tubulin/FtsZ_GTPase_sf"/>
</dbReference>